<evidence type="ECO:0000313" key="2">
    <source>
        <dbReference type="Proteomes" id="UP000002186"/>
    </source>
</evidence>
<dbReference type="STRING" id="85643.Tmz1t_3182"/>
<dbReference type="HOGENOM" id="CLU_762750_0_0_4"/>
<accession>C4KBK1</accession>
<gene>
    <name evidence="1" type="ordered locus">Tmz1t_3182</name>
</gene>
<dbReference type="KEGG" id="tmz:Tmz1t_3182"/>
<dbReference type="RefSeq" id="WP_012585852.1">
    <property type="nucleotide sequence ID" value="NC_011662.2"/>
</dbReference>
<name>C4KBK1_THASP</name>
<dbReference type="EMBL" id="CP001281">
    <property type="protein sequence ID" value="ACR01777.1"/>
    <property type="molecule type" value="Genomic_DNA"/>
</dbReference>
<proteinExistence type="predicted"/>
<dbReference type="Proteomes" id="UP000002186">
    <property type="component" value="Chromosome"/>
</dbReference>
<dbReference type="eggNOG" id="COG3464">
    <property type="taxonomic scope" value="Bacteria"/>
</dbReference>
<evidence type="ECO:0000313" key="1">
    <source>
        <dbReference type="EMBL" id="ACR01777.1"/>
    </source>
</evidence>
<keyword evidence="2" id="KW-1185">Reference proteome</keyword>
<dbReference type="OrthoDB" id="8688563at2"/>
<reference evidence="1 2" key="2">
    <citation type="journal article" date="2012" name="Stand. Genomic Sci.">
        <title>Complete genome sequence of Thauera aminoaromatica strain MZ1T.</title>
        <authorList>
            <person name="Jiang K."/>
            <person name="Sanseverino J."/>
            <person name="Chauhan A."/>
            <person name="Lucas S."/>
            <person name="Copeland A."/>
            <person name="Lapidus A."/>
            <person name="Del Rio T.G."/>
            <person name="Dalin E."/>
            <person name="Tice H."/>
            <person name="Bruce D."/>
            <person name="Goodwin L."/>
            <person name="Pitluck S."/>
            <person name="Sims D."/>
            <person name="Brettin T."/>
            <person name="Detter J.C."/>
            <person name="Han C."/>
            <person name="Chang Y.J."/>
            <person name="Larimer F."/>
            <person name="Land M."/>
            <person name="Hauser L."/>
            <person name="Kyrpides N.C."/>
            <person name="Mikhailova N."/>
            <person name="Moser S."/>
            <person name="Jegier P."/>
            <person name="Close D."/>
            <person name="Debruyn J.M."/>
            <person name="Wang Y."/>
            <person name="Layton A.C."/>
            <person name="Allen M.S."/>
            <person name="Sayler G.S."/>
        </authorList>
    </citation>
    <scope>NUCLEOTIDE SEQUENCE [LARGE SCALE GENOMIC DNA]</scope>
    <source>
        <strain evidence="1 2">MZ1T</strain>
    </source>
</reference>
<sequence length="363" mass="39991">MARRRPTIEGVLELKAQAAAVRRTAGLALDDTTQAETLAASKTLDSVANSQLRQLNAQQEPVLVLPNNASEIELLRARQHRAVQRDKALYLPVSRSDTVALPNVLLRSALWSSANAAALFVTDQNVPTQGDASIRLTGRMMRGYDRRVLAACLSCMPADQPLCVGTRPNWICVSVWQLSQKLQVAFGRNVHAAVLESLGRLDDAWLRVRLKGNDLPACRLLELDDDTRALVLSDNHSAQRGSDLVTFRIPAELAALFGPASWSAVSEAALHDHSGLPAWLASYYSTHAVPYPLSIVALRSWSGSVCDLREFRRRLKRALAQLQHDDVPEGFRVAAFELTDSHVTVYLARWQPRDVRDGIALKG</sequence>
<dbReference type="AlphaFoldDB" id="C4KBK1"/>
<protein>
    <submittedName>
        <fullName evidence="1">Uncharacterized protein</fullName>
    </submittedName>
</protein>
<reference evidence="2" key="1">
    <citation type="submission" date="2009-05" db="EMBL/GenBank/DDBJ databases">
        <title>Complete sequence of chromosome of Thauera sp. MZ1T.</title>
        <authorList>
            <consortium name="US DOE Joint Genome Institute"/>
            <person name="Lucas S."/>
            <person name="Copeland A."/>
            <person name="Lapidus A."/>
            <person name="Glavina del Rio T."/>
            <person name="Dalin E."/>
            <person name="Tice H."/>
            <person name="Bruce D."/>
            <person name="Goodwin L."/>
            <person name="Pitluck S."/>
            <person name="Sims D."/>
            <person name="Brettin T."/>
            <person name="Detter J.C."/>
            <person name="Han C."/>
            <person name="Larimer F."/>
            <person name="Land M."/>
            <person name="Hauser L."/>
            <person name="Kyrpides N."/>
            <person name="Mikhailova N."/>
            <person name="Sayler G.S."/>
        </authorList>
    </citation>
    <scope>NUCLEOTIDE SEQUENCE [LARGE SCALE GENOMIC DNA]</scope>
    <source>
        <strain evidence="2">MZ1T</strain>
    </source>
</reference>
<organism evidence="1 2">
    <name type="scientific">Thauera aminoaromatica</name>
    <dbReference type="NCBI Taxonomy" id="164330"/>
    <lineage>
        <taxon>Bacteria</taxon>
        <taxon>Pseudomonadati</taxon>
        <taxon>Pseudomonadota</taxon>
        <taxon>Betaproteobacteria</taxon>
        <taxon>Rhodocyclales</taxon>
        <taxon>Zoogloeaceae</taxon>
        <taxon>Thauera</taxon>
    </lineage>
</organism>